<sequence length="278" mass="30085">MLYPYPYCFYWLLPPKSLPLGEFFAYNTAGQQTSLTALKDHDRQRHQRLLFAVDIPLGADGKPTGTDALEIISHHAHHLQQSLWLYYTKIGIGTPSQDHYVHVDTGSDILWVHLKLYDPSSSTTGQLIYCDQSFCLANKNGPDPGCTFGVRCGYYLQYGDGSSTAGYFVRDSIQYDRVSGNLATTTSNSSVIFGCGLRQTGNLDEPSTTLDGILGFGQSNRTKGGGIFAMGNVVQPKVNTTPVTPATTVPLPTPNLDSAAMSPFAEAAASSPPAVFDT</sequence>
<proteinExistence type="inferred from homology"/>
<dbReference type="InterPro" id="IPR033121">
    <property type="entry name" value="PEPTIDASE_A1"/>
</dbReference>
<dbReference type="InterPro" id="IPR021109">
    <property type="entry name" value="Peptidase_aspartic_dom_sf"/>
</dbReference>
<dbReference type="PANTHER" id="PTHR13683">
    <property type="entry name" value="ASPARTYL PROTEASES"/>
    <property type="match status" value="1"/>
</dbReference>
<comment type="caution">
    <text evidence="3">The sequence shown here is derived from an EMBL/GenBank/DDBJ whole genome shotgun (WGS) entry which is preliminary data.</text>
</comment>
<dbReference type="Gene3D" id="2.40.70.10">
    <property type="entry name" value="Acid Proteases"/>
    <property type="match status" value="1"/>
</dbReference>
<dbReference type="InterPro" id="IPR001461">
    <property type="entry name" value="Aspartic_peptidase_A1"/>
</dbReference>
<dbReference type="InterPro" id="IPR032861">
    <property type="entry name" value="TAXi_N"/>
</dbReference>
<dbReference type="EMBL" id="JADFTS010000004">
    <property type="protein sequence ID" value="KAF9608904.1"/>
    <property type="molecule type" value="Genomic_DNA"/>
</dbReference>
<dbReference type="SUPFAM" id="SSF50630">
    <property type="entry name" value="Acid proteases"/>
    <property type="match status" value="1"/>
</dbReference>
<dbReference type="PANTHER" id="PTHR13683:SF768">
    <property type="entry name" value="EUKARYOTIC ASPARTYL PROTEASE FAMILY PROTEIN"/>
    <property type="match status" value="1"/>
</dbReference>
<dbReference type="InterPro" id="IPR034164">
    <property type="entry name" value="Pepsin-like_dom"/>
</dbReference>
<dbReference type="CDD" id="cd05471">
    <property type="entry name" value="pepsin_like"/>
    <property type="match status" value="1"/>
</dbReference>
<evidence type="ECO:0000259" key="2">
    <source>
        <dbReference type="PROSITE" id="PS51767"/>
    </source>
</evidence>
<evidence type="ECO:0000313" key="4">
    <source>
        <dbReference type="Proteomes" id="UP000631114"/>
    </source>
</evidence>
<keyword evidence="4" id="KW-1185">Reference proteome</keyword>
<organism evidence="3 4">
    <name type="scientific">Coptis chinensis</name>
    <dbReference type="NCBI Taxonomy" id="261450"/>
    <lineage>
        <taxon>Eukaryota</taxon>
        <taxon>Viridiplantae</taxon>
        <taxon>Streptophyta</taxon>
        <taxon>Embryophyta</taxon>
        <taxon>Tracheophyta</taxon>
        <taxon>Spermatophyta</taxon>
        <taxon>Magnoliopsida</taxon>
        <taxon>Ranunculales</taxon>
        <taxon>Ranunculaceae</taxon>
        <taxon>Coptidoideae</taxon>
        <taxon>Coptis</taxon>
    </lineage>
</organism>
<accession>A0A835LZK1</accession>
<protein>
    <recommendedName>
        <fullName evidence="2">Peptidase A1 domain-containing protein</fullName>
    </recommendedName>
</protein>
<reference evidence="3 4" key="1">
    <citation type="submission" date="2020-10" db="EMBL/GenBank/DDBJ databases">
        <title>The Coptis chinensis genome and diversification of protoberbering-type alkaloids.</title>
        <authorList>
            <person name="Wang B."/>
            <person name="Shu S."/>
            <person name="Song C."/>
            <person name="Liu Y."/>
        </authorList>
    </citation>
    <scope>NUCLEOTIDE SEQUENCE [LARGE SCALE GENOMIC DNA]</scope>
    <source>
        <strain evidence="3">HL-2020</strain>
        <tissue evidence="3">Leaf</tissue>
    </source>
</reference>
<dbReference type="OrthoDB" id="2747330at2759"/>
<feature type="domain" description="Peptidase A1" evidence="2">
    <location>
        <begin position="86"/>
        <end position="278"/>
    </location>
</feature>
<dbReference type="Proteomes" id="UP000631114">
    <property type="component" value="Unassembled WGS sequence"/>
</dbReference>
<name>A0A835LZK1_9MAGN</name>
<dbReference type="GO" id="GO:0006508">
    <property type="term" value="P:proteolysis"/>
    <property type="evidence" value="ECO:0007669"/>
    <property type="project" value="InterPro"/>
</dbReference>
<gene>
    <name evidence="3" type="ORF">IFM89_012072</name>
</gene>
<dbReference type="AlphaFoldDB" id="A0A835LZK1"/>
<evidence type="ECO:0000256" key="1">
    <source>
        <dbReference type="ARBA" id="ARBA00007447"/>
    </source>
</evidence>
<evidence type="ECO:0000313" key="3">
    <source>
        <dbReference type="EMBL" id="KAF9608904.1"/>
    </source>
</evidence>
<comment type="similarity">
    <text evidence="1">Belongs to the peptidase A1 family.</text>
</comment>
<dbReference type="Pfam" id="PF14543">
    <property type="entry name" value="TAXi_N"/>
    <property type="match status" value="1"/>
</dbReference>
<dbReference type="GO" id="GO:0004190">
    <property type="term" value="F:aspartic-type endopeptidase activity"/>
    <property type="evidence" value="ECO:0007669"/>
    <property type="project" value="InterPro"/>
</dbReference>
<dbReference type="PROSITE" id="PS51767">
    <property type="entry name" value="PEPTIDASE_A1"/>
    <property type="match status" value="1"/>
</dbReference>